<organism evidence="2 3">
    <name type="scientific">Victivallis lenta</name>
    <dbReference type="NCBI Taxonomy" id="2606640"/>
    <lineage>
        <taxon>Bacteria</taxon>
        <taxon>Pseudomonadati</taxon>
        <taxon>Lentisphaerota</taxon>
        <taxon>Lentisphaeria</taxon>
        <taxon>Victivallales</taxon>
        <taxon>Victivallaceae</taxon>
        <taxon>Victivallis</taxon>
    </lineage>
</organism>
<evidence type="ECO:0000313" key="2">
    <source>
        <dbReference type="EMBL" id="MST97512.1"/>
    </source>
</evidence>
<keyword evidence="1" id="KW-1133">Transmembrane helix</keyword>
<accession>A0A844G3L0</accession>
<dbReference type="EMBL" id="VUNS01000010">
    <property type="protein sequence ID" value="MST97512.1"/>
    <property type="molecule type" value="Genomic_DNA"/>
</dbReference>
<keyword evidence="1" id="KW-0472">Membrane</keyword>
<feature type="transmembrane region" description="Helical" evidence="1">
    <location>
        <begin position="161"/>
        <end position="180"/>
    </location>
</feature>
<feature type="transmembrane region" description="Helical" evidence="1">
    <location>
        <begin position="111"/>
        <end position="129"/>
    </location>
</feature>
<dbReference type="RefSeq" id="WP_154418429.1">
    <property type="nucleotide sequence ID" value="NZ_VUNS01000010.1"/>
</dbReference>
<proteinExistence type="predicted"/>
<name>A0A844G3L0_9BACT</name>
<protein>
    <submittedName>
        <fullName evidence="2">DUF2079 domain-containing protein</fullName>
    </submittedName>
</protein>
<feature type="transmembrane region" description="Helical" evidence="1">
    <location>
        <begin position="36"/>
        <end position="54"/>
    </location>
</feature>
<feature type="transmembrane region" description="Helical" evidence="1">
    <location>
        <begin position="187"/>
        <end position="215"/>
    </location>
</feature>
<dbReference type="Pfam" id="PF09852">
    <property type="entry name" value="DUF2079"/>
    <property type="match status" value="1"/>
</dbReference>
<dbReference type="Proteomes" id="UP000435649">
    <property type="component" value="Unassembled WGS sequence"/>
</dbReference>
<feature type="transmembrane region" description="Helical" evidence="1">
    <location>
        <begin position="281"/>
        <end position="299"/>
    </location>
</feature>
<comment type="caution">
    <text evidence="2">The sequence shown here is derived from an EMBL/GenBank/DDBJ whole genome shotgun (WGS) entry which is preliminary data.</text>
</comment>
<feature type="transmembrane region" description="Helical" evidence="1">
    <location>
        <begin position="333"/>
        <end position="353"/>
    </location>
</feature>
<evidence type="ECO:0000313" key="3">
    <source>
        <dbReference type="Proteomes" id="UP000435649"/>
    </source>
</evidence>
<gene>
    <name evidence="2" type="ORF">FYJ85_10725</name>
</gene>
<reference evidence="2 3" key="1">
    <citation type="submission" date="2019-08" db="EMBL/GenBank/DDBJ databases">
        <title>In-depth cultivation of the pig gut microbiome towards novel bacterial diversity and tailored functional studies.</title>
        <authorList>
            <person name="Wylensek D."/>
            <person name="Hitch T.C.A."/>
            <person name="Clavel T."/>
        </authorList>
    </citation>
    <scope>NUCLEOTIDE SEQUENCE [LARGE SCALE GENOMIC DNA]</scope>
    <source>
        <strain evidence="2 3">BBE-744-WT-12</strain>
    </source>
</reference>
<feature type="transmembrane region" description="Helical" evidence="1">
    <location>
        <begin position="136"/>
        <end position="155"/>
    </location>
</feature>
<evidence type="ECO:0000256" key="1">
    <source>
        <dbReference type="SAM" id="Phobius"/>
    </source>
</evidence>
<feature type="transmembrane region" description="Helical" evidence="1">
    <location>
        <begin position="365"/>
        <end position="381"/>
    </location>
</feature>
<dbReference type="InterPro" id="IPR018650">
    <property type="entry name" value="STSV1_Orf64"/>
</dbReference>
<dbReference type="AlphaFoldDB" id="A0A844G3L0"/>
<sequence>MLYLGYILLITIAAAAAGRGASRSRLSLTAKSETLLLRWMVLLFFLSYFILGLYKIEAMQVGNWDFGIYDSMLRNAASGNGLMLDYRGRFDHFSPIMMLFAPLYLLRDSPIWLPLIQSAALAFAAPLLYRTAKRYFRTGPVPLLLTAMYLFNPYYSRLALYDFHAECLFPLFLFAAFYCYSRKRMPYFFLFLALSPLIKEDFVIPVAAAGLWLMTQKRKRLWGAAAIAAAAFWTLFVLKIYYPLLLGENYWHYGRYALLAPTFTQTLMNIFGMIAGLWNPFVPGVVVSVLVPFAFLPAANWKMCLLFWLPTLGIQLVSTSIHQQLLFSHYSSALIAVTPVVALWGARTLRVLLRRRKPSLRQQRAGIASAAILMLAVHLLFCDLPLTRYTNYTVEPEFTYSGGVLSLPLRPAYWQEMIRLLLHADEVRAVTDLLPYPPGTTMICQNEVGPAFLRRGTVYDFPELGIGLTRPDRVDYFILDRGNYHNNGDLTAVNRLLSQLAEDPEYRVINHPSGLLIFARRKLFPEEAPGSPASFLR</sequence>
<feature type="transmembrane region" description="Helical" evidence="1">
    <location>
        <begin position="221"/>
        <end position="244"/>
    </location>
</feature>
<keyword evidence="3" id="KW-1185">Reference proteome</keyword>
<keyword evidence="1" id="KW-0812">Transmembrane</keyword>